<dbReference type="EMBL" id="FO117623">
    <property type="protein sequence ID" value="CCG05635.1"/>
    <property type="molecule type" value="Genomic_DNA"/>
</dbReference>
<evidence type="ECO:0000256" key="1">
    <source>
        <dbReference type="SAM" id="MobiDB-lite"/>
    </source>
</evidence>
<dbReference type="Pfam" id="PF23771">
    <property type="entry name" value="DUF7168"/>
    <property type="match status" value="1"/>
</dbReference>
<dbReference type="RefSeq" id="WP_014378501.1">
    <property type="nucleotide sequence ID" value="NC_016943.1"/>
</dbReference>
<dbReference type="OrthoDB" id="3508128at2"/>
<organism evidence="4 5">
    <name type="scientific">Blastococcus saxobsidens (strain DD2)</name>
    <dbReference type="NCBI Taxonomy" id="1146883"/>
    <lineage>
        <taxon>Bacteria</taxon>
        <taxon>Bacillati</taxon>
        <taxon>Actinomycetota</taxon>
        <taxon>Actinomycetes</taxon>
        <taxon>Geodermatophilales</taxon>
        <taxon>Geodermatophilaceae</taxon>
        <taxon>Blastococcus</taxon>
    </lineage>
</organism>
<reference evidence="5" key="2">
    <citation type="submission" date="2012-02" db="EMBL/GenBank/DDBJ databases">
        <title>Complete genome sequence of Blastococcus saxobsidens strain DD2.</title>
        <authorList>
            <person name="Genoscope."/>
        </authorList>
    </citation>
    <scope>NUCLEOTIDE SEQUENCE [LARGE SCALE GENOMIC DNA]</scope>
    <source>
        <strain evidence="5">DD2</strain>
    </source>
</reference>
<feature type="compositionally biased region" description="Low complexity" evidence="1">
    <location>
        <begin position="23"/>
        <end position="35"/>
    </location>
</feature>
<feature type="domain" description="DUF2786" evidence="2">
    <location>
        <begin position="227"/>
        <end position="266"/>
    </location>
</feature>
<name>H6RTD5_BLASD</name>
<feature type="region of interest" description="Disordered" evidence="1">
    <location>
        <begin position="1"/>
        <end position="35"/>
    </location>
</feature>
<dbReference type="HOGENOM" id="CLU_042647_0_0_11"/>
<feature type="domain" description="DUF7168" evidence="3">
    <location>
        <begin position="293"/>
        <end position="397"/>
    </location>
</feature>
<protein>
    <submittedName>
        <fullName evidence="4">Uncharacterized protein</fullName>
    </submittedName>
</protein>
<proteinExistence type="predicted"/>
<accession>H6RTD5</accession>
<dbReference type="InterPro" id="IPR024498">
    <property type="entry name" value="DUF2786"/>
</dbReference>
<dbReference type="Pfam" id="PF10979">
    <property type="entry name" value="DUF2786"/>
    <property type="match status" value="1"/>
</dbReference>
<evidence type="ECO:0000313" key="5">
    <source>
        <dbReference type="Proteomes" id="UP000007517"/>
    </source>
</evidence>
<reference evidence="4 5" key="1">
    <citation type="journal article" date="2012" name="J. Bacteriol.">
        <title>Genome Sequence of Blastococcus saxobsidens DD2, a Stone-Inhabiting Bacterium.</title>
        <authorList>
            <person name="Chouaia B."/>
            <person name="Crotti E."/>
            <person name="Brusetti L."/>
            <person name="Daffonchio D."/>
            <person name="Essoussi I."/>
            <person name="Nouioui I."/>
            <person name="Sbissi I."/>
            <person name="Ghodhbane-Gtari F."/>
            <person name="Gtari M."/>
            <person name="Vacherie B."/>
            <person name="Barbe V."/>
            <person name="Medigue C."/>
            <person name="Gury J."/>
            <person name="Pujic P."/>
            <person name="Normand P."/>
        </authorList>
    </citation>
    <scope>NUCLEOTIDE SEQUENCE [LARGE SCALE GENOMIC DNA]</scope>
    <source>
        <strain evidence="4 5">DD2</strain>
    </source>
</reference>
<dbReference type="KEGG" id="bsd:BLASA_4849"/>
<evidence type="ECO:0000259" key="3">
    <source>
        <dbReference type="Pfam" id="PF23771"/>
    </source>
</evidence>
<dbReference type="AlphaFoldDB" id="H6RTD5"/>
<dbReference type="InterPro" id="IPR055592">
    <property type="entry name" value="DUF7168"/>
</dbReference>
<dbReference type="STRING" id="1146883.BLASA_4849"/>
<keyword evidence="5" id="KW-1185">Reference proteome</keyword>
<gene>
    <name evidence="4" type="ordered locus">BLASA_4849</name>
</gene>
<dbReference type="Proteomes" id="UP000007517">
    <property type="component" value="Chromosome"/>
</dbReference>
<evidence type="ECO:0000313" key="4">
    <source>
        <dbReference type="EMBL" id="CCG05635.1"/>
    </source>
</evidence>
<sequence>MAKTAAQRRAARKRKEQERAGRRPAQAAQAADQPELLWTQHVSAAQNTERRVARLLAQGAEAPDEEGLTRVCADLAALDPEVDSHGHLTRLLMTLLDSLWEHGWQPADVAHVVRRQGRPRMTRLALAAIARQAQLADVASLAPEEWRAQLLGLELPDDPPAALISAWGRGERLAAADAWAEALRLLRLLAGRGELPRLCPPPSQWRHVAGRRTAPKVRSGAHHADPRVLGRIRGLLAKAEGTDYPEEADALTAKAQELMTRYAVDEAVLDAERGGSLTDEVSSRRVHLENPYPEAKLRLLDAVGSANGVRVIYLESLGIATVVGLPVDLDLIDVLFTSLLVQATRALGAAGRAGGPGTRAPSFRRSFLISYAARIRERLEEARSEATQAAESSRGAALVPIMRERREAVDEVFDELFPTTHAITTRAWNARGWHAGRLAADAADLGSGRDAVPQ</sequence>
<dbReference type="eggNOG" id="ENOG5031KBW">
    <property type="taxonomic scope" value="Bacteria"/>
</dbReference>
<evidence type="ECO:0000259" key="2">
    <source>
        <dbReference type="Pfam" id="PF10979"/>
    </source>
</evidence>